<evidence type="ECO:0000313" key="3">
    <source>
        <dbReference type="WBParaSite" id="PTRK_0001322200.1"/>
    </source>
</evidence>
<accession>A0A0N4ZX07</accession>
<proteinExistence type="predicted"/>
<organism evidence="2 3">
    <name type="scientific">Parastrongyloides trichosuri</name>
    <name type="common">Possum-specific nematode worm</name>
    <dbReference type="NCBI Taxonomy" id="131310"/>
    <lineage>
        <taxon>Eukaryota</taxon>
        <taxon>Metazoa</taxon>
        <taxon>Ecdysozoa</taxon>
        <taxon>Nematoda</taxon>
        <taxon>Chromadorea</taxon>
        <taxon>Rhabditida</taxon>
        <taxon>Tylenchina</taxon>
        <taxon>Panagrolaimomorpha</taxon>
        <taxon>Strongyloidoidea</taxon>
        <taxon>Strongyloididae</taxon>
        <taxon>Parastrongyloides</taxon>
    </lineage>
</organism>
<reference evidence="3" key="1">
    <citation type="submission" date="2017-02" db="UniProtKB">
        <authorList>
            <consortium name="WormBaseParasite"/>
        </authorList>
    </citation>
    <scope>IDENTIFICATION</scope>
</reference>
<feature type="region of interest" description="Disordered" evidence="1">
    <location>
        <begin position="238"/>
        <end position="261"/>
    </location>
</feature>
<dbReference type="WBParaSite" id="PTRK_0001322200.1">
    <property type="protein sequence ID" value="PTRK_0001322200.1"/>
    <property type="gene ID" value="PTRK_0001322200"/>
</dbReference>
<feature type="compositionally biased region" description="Basic and acidic residues" evidence="1">
    <location>
        <begin position="238"/>
        <end position="247"/>
    </location>
</feature>
<evidence type="ECO:0000256" key="1">
    <source>
        <dbReference type="SAM" id="MobiDB-lite"/>
    </source>
</evidence>
<protein>
    <submittedName>
        <fullName evidence="3">DNA-directed RNA polymerase III subunit RPC7</fullName>
    </submittedName>
</protein>
<dbReference type="Proteomes" id="UP000038045">
    <property type="component" value="Unplaced"/>
</dbReference>
<feature type="region of interest" description="Disordered" evidence="1">
    <location>
        <begin position="115"/>
        <end position="138"/>
    </location>
</feature>
<name>A0A0N4ZX07_PARTI</name>
<feature type="compositionally biased region" description="Basic and acidic residues" evidence="1">
    <location>
        <begin position="115"/>
        <end position="126"/>
    </location>
</feature>
<keyword evidence="2" id="KW-1185">Reference proteome</keyword>
<dbReference type="AlphaFoldDB" id="A0A0N4ZX07"/>
<sequence>MVDSTNDLLIRAQQLRKKVKQDKVIADDKYPLSQKLFFQADDKRIKSEAKKKGPPHPYYSITYRDAVLEAPPGCKIRQNNKNGGQLFDYRGFPFWHPKFDFKLLEKTNIETIDAERKQKELDKSDSSETDPNMVIKPEDKDDYMTGKLHYIDMPPHESLNLHPWGPLSLIEAKTKYFTSDIIRSNSIKGTIVEEKSIQQKSKLKDPYFKSSLPNLTFGPIPSQITIYSRTKPKDQLTVKYNLKDYNRRKTPVQEEESEGED</sequence>
<evidence type="ECO:0000313" key="2">
    <source>
        <dbReference type="Proteomes" id="UP000038045"/>
    </source>
</evidence>